<comment type="caution">
    <text evidence="5">The sequence shown here is derived from an EMBL/GenBank/DDBJ whole genome shotgun (WGS) entry which is preliminary data.</text>
</comment>
<keyword evidence="4" id="KW-0408">Iron</keyword>
<proteinExistence type="inferred from homology"/>
<evidence type="ECO:0000313" key="6">
    <source>
        <dbReference type="Proteomes" id="UP000838756"/>
    </source>
</evidence>
<organism evidence="5 6">
    <name type="scientific">Pararge aegeria aegeria</name>
    <dbReference type="NCBI Taxonomy" id="348720"/>
    <lineage>
        <taxon>Eukaryota</taxon>
        <taxon>Metazoa</taxon>
        <taxon>Ecdysozoa</taxon>
        <taxon>Arthropoda</taxon>
        <taxon>Hexapoda</taxon>
        <taxon>Insecta</taxon>
        <taxon>Pterygota</taxon>
        <taxon>Neoptera</taxon>
        <taxon>Endopterygota</taxon>
        <taxon>Lepidoptera</taxon>
        <taxon>Glossata</taxon>
        <taxon>Ditrysia</taxon>
        <taxon>Papilionoidea</taxon>
        <taxon>Nymphalidae</taxon>
        <taxon>Satyrinae</taxon>
        <taxon>Satyrini</taxon>
        <taxon>Parargina</taxon>
        <taxon>Pararge</taxon>
    </lineage>
</organism>
<gene>
    <name evidence="5" type="primary">jg22573</name>
    <name evidence="5" type="ORF">PAEG_LOCUS826</name>
</gene>
<evidence type="ECO:0000256" key="4">
    <source>
        <dbReference type="ARBA" id="ARBA00023004"/>
    </source>
</evidence>
<dbReference type="GO" id="GO:0046872">
    <property type="term" value="F:metal ion binding"/>
    <property type="evidence" value="ECO:0007669"/>
    <property type="project" value="UniProtKB-KW"/>
</dbReference>
<reference evidence="5" key="1">
    <citation type="submission" date="2022-03" db="EMBL/GenBank/DDBJ databases">
        <authorList>
            <person name="Lindestad O."/>
        </authorList>
    </citation>
    <scope>NUCLEOTIDE SEQUENCE</scope>
</reference>
<sequence>RPYKYFYGMGSDVDTEYSGRIIKVDTETGNYKQWYEPQCYPSEPIFIPHPDAKVNKFDLITKHNKLLAIEWQVVPFYGMQIITTP</sequence>
<dbReference type="EMBL" id="CAKXAJ010002653">
    <property type="protein sequence ID" value="CAH2208210.1"/>
    <property type="molecule type" value="Genomic_DNA"/>
</dbReference>
<dbReference type="GO" id="GO:0016702">
    <property type="term" value="F:oxidoreductase activity, acting on single donors with incorporation of molecular oxygen, incorporation of two atoms of oxygen"/>
    <property type="evidence" value="ECO:0007669"/>
    <property type="project" value="InterPro"/>
</dbReference>
<evidence type="ECO:0000256" key="2">
    <source>
        <dbReference type="ARBA" id="ARBA00006787"/>
    </source>
</evidence>
<dbReference type="Pfam" id="PF03055">
    <property type="entry name" value="RPE65"/>
    <property type="match status" value="1"/>
</dbReference>
<name>A0A8S4QH50_9NEOP</name>
<comment type="similarity">
    <text evidence="2">Belongs to the carotenoid oxygenase family.</text>
</comment>
<keyword evidence="3" id="KW-0479">Metal-binding</keyword>
<evidence type="ECO:0000313" key="5">
    <source>
        <dbReference type="EMBL" id="CAH2208210.1"/>
    </source>
</evidence>
<evidence type="ECO:0000256" key="3">
    <source>
        <dbReference type="ARBA" id="ARBA00022723"/>
    </source>
</evidence>
<dbReference type="AlphaFoldDB" id="A0A8S4QH50"/>
<keyword evidence="6" id="KW-1185">Reference proteome</keyword>
<evidence type="ECO:0000256" key="1">
    <source>
        <dbReference type="ARBA" id="ARBA00001954"/>
    </source>
</evidence>
<protein>
    <submittedName>
        <fullName evidence="5">Jg22573 protein</fullName>
    </submittedName>
</protein>
<dbReference type="InterPro" id="IPR004294">
    <property type="entry name" value="Carotenoid_Oase"/>
</dbReference>
<dbReference type="Proteomes" id="UP000838756">
    <property type="component" value="Unassembled WGS sequence"/>
</dbReference>
<dbReference type="OrthoDB" id="1069523at2759"/>
<feature type="non-terminal residue" evidence="5">
    <location>
        <position position="1"/>
    </location>
</feature>
<accession>A0A8S4QH50</accession>
<comment type="cofactor">
    <cofactor evidence="1">
        <name>Fe(2+)</name>
        <dbReference type="ChEBI" id="CHEBI:29033"/>
    </cofactor>
</comment>